<keyword evidence="10" id="KW-1185">Reference proteome</keyword>
<accession>A0ABS3DRK5</accession>
<dbReference type="CDD" id="cd06261">
    <property type="entry name" value="TM_PBP2"/>
    <property type="match status" value="1"/>
</dbReference>
<sequence length="317" mass="36880">MAWSFFRKSFFEFTLTSIGILLIGSLPYLFFNIRSQMDVLLMIERNELDNTLFLHDTIVLNFQEYVGHIWSTAQLLLDGGSAVYYHQGRYFPLFPELFDLFIKSMFYLVSGLALGLVAAVGFAVVIMVQSSKRRSFPKMVVFVLESLPDIFIILVLQWLIVWVYKKTNILLFDITSTFDGDPVLLPILVLSILPGIYITKYLLVTFELEEKQPYVTLARSKGLSRWRILIIHMFRNAWLTLFNHFKNIFTFALANLLMLEIIFDIDGFMTFLYEHSVLNPEILTFSLFLVFIPFFFVFIVIQWGLESRFLKGGGSHD</sequence>
<organism evidence="9 10">
    <name type="scientific">Halobacillus kuroshimensis</name>
    <dbReference type="NCBI Taxonomy" id="302481"/>
    <lineage>
        <taxon>Bacteria</taxon>
        <taxon>Bacillati</taxon>
        <taxon>Bacillota</taxon>
        <taxon>Bacilli</taxon>
        <taxon>Bacillales</taxon>
        <taxon>Bacillaceae</taxon>
        <taxon>Halobacillus</taxon>
    </lineage>
</organism>
<dbReference type="RefSeq" id="WP_206931996.1">
    <property type="nucleotide sequence ID" value="NZ_JAEKJY010000001.1"/>
</dbReference>
<comment type="similarity">
    <text evidence="7">Belongs to the binding-protein-dependent transport system permease family.</text>
</comment>
<keyword evidence="6 7" id="KW-0472">Membrane</keyword>
<evidence type="ECO:0000313" key="9">
    <source>
        <dbReference type="EMBL" id="MBN8233932.1"/>
    </source>
</evidence>
<dbReference type="PANTHER" id="PTHR30465:SF44">
    <property type="entry name" value="ABC-TYPE DIPEPTIDE_OLIGOPEPTIDE TRANSPORT SYSTEM, PERMEASE COMPONENT"/>
    <property type="match status" value="1"/>
</dbReference>
<keyword evidence="4 7" id="KW-0812">Transmembrane</keyword>
<keyword evidence="2 7" id="KW-0813">Transport</keyword>
<dbReference type="Proteomes" id="UP000663970">
    <property type="component" value="Unassembled WGS sequence"/>
</dbReference>
<evidence type="ECO:0000256" key="2">
    <source>
        <dbReference type="ARBA" id="ARBA00022448"/>
    </source>
</evidence>
<comment type="caution">
    <text evidence="9">The sequence shown here is derived from an EMBL/GenBank/DDBJ whole genome shotgun (WGS) entry which is preliminary data.</text>
</comment>
<dbReference type="PROSITE" id="PS50928">
    <property type="entry name" value="ABC_TM1"/>
    <property type="match status" value="1"/>
</dbReference>
<dbReference type="Pfam" id="PF00528">
    <property type="entry name" value="BPD_transp_1"/>
    <property type="match status" value="1"/>
</dbReference>
<dbReference type="InterPro" id="IPR035906">
    <property type="entry name" value="MetI-like_sf"/>
</dbReference>
<dbReference type="EMBL" id="JAEKJY010000001">
    <property type="protein sequence ID" value="MBN8233932.1"/>
    <property type="molecule type" value="Genomic_DNA"/>
</dbReference>
<evidence type="ECO:0000259" key="8">
    <source>
        <dbReference type="PROSITE" id="PS50928"/>
    </source>
</evidence>
<evidence type="ECO:0000256" key="7">
    <source>
        <dbReference type="RuleBase" id="RU363032"/>
    </source>
</evidence>
<evidence type="ECO:0000256" key="1">
    <source>
        <dbReference type="ARBA" id="ARBA00004651"/>
    </source>
</evidence>
<proteinExistence type="inferred from homology"/>
<feature type="transmembrane region" description="Helical" evidence="7">
    <location>
        <begin position="105"/>
        <end position="128"/>
    </location>
</feature>
<dbReference type="Gene3D" id="1.10.3720.10">
    <property type="entry name" value="MetI-like"/>
    <property type="match status" value="1"/>
</dbReference>
<feature type="transmembrane region" description="Helical" evidence="7">
    <location>
        <begin position="248"/>
        <end position="273"/>
    </location>
</feature>
<keyword evidence="3" id="KW-1003">Cell membrane</keyword>
<evidence type="ECO:0000256" key="4">
    <source>
        <dbReference type="ARBA" id="ARBA00022692"/>
    </source>
</evidence>
<keyword evidence="5 7" id="KW-1133">Transmembrane helix</keyword>
<feature type="transmembrane region" description="Helical" evidence="7">
    <location>
        <begin position="140"/>
        <end position="163"/>
    </location>
</feature>
<reference evidence="9 10" key="1">
    <citation type="submission" date="2020-12" db="EMBL/GenBank/DDBJ databases">
        <title>Oil enriched cultivation method for isolating marine PHA-producing bacteria.</title>
        <authorList>
            <person name="Zheng W."/>
            <person name="Yu S."/>
            <person name="Huang Y."/>
        </authorList>
    </citation>
    <scope>NUCLEOTIDE SEQUENCE [LARGE SCALE GENOMIC DNA]</scope>
    <source>
        <strain evidence="9 10">SY-2-6</strain>
    </source>
</reference>
<feature type="transmembrane region" description="Helical" evidence="7">
    <location>
        <begin position="183"/>
        <end position="203"/>
    </location>
</feature>
<protein>
    <submittedName>
        <fullName evidence="9">ABC transporter permease subunit</fullName>
    </submittedName>
</protein>
<dbReference type="InterPro" id="IPR000515">
    <property type="entry name" value="MetI-like"/>
</dbReference>
<feature type="transmembrane region" description="Helical" evidence="7">
    <location>
        <begin position="285"/>
        <end position="305"/>
    </location>
</feature>
<dbReference type="SUPFAM" id="SSF161098">
    <property type="entry name" value="MetI-like"/>
    <property type="match status" value="1"/>
</dbReference>
<evidence type="ECO:0000256" key="6">
    <source>
        <dbReference type="ARBA" id="ARBA00023136"/>
    </source>
</evidence>
<dbReference type="PANTHER" id="PTHR30465">
    <property type="entry name" value="INNER MEMBRANE ABC TRANSPORTER"/>
    <property type="match status" value="1"/>
</dbReference>
<feature type="transmembrane region" description="Helical" evidence="7">
    <location>
        <begin position="12"/>
        <end position="31"/>
    </location>
</feature>
<gene>
    <name evidence="9" type="ORF">JF544_01690</name>
</gene>
<evidence type="ECO:0000256" key="3">
    <source>
        <dbReference type="ARBA" id="ARBA00022475"/>
    </source>
</evidence>
<comment type="subcellular location">
    <subcellularLocation>
        <location evidence="1 7">Cell membrane</location>
        <topology evidence="1 7">Multi-pass membrane protein</topology>
    </subcellularLocation>
</comment>
<name>A0ABS3DRK5_9BACI</name>
<feature type="domain" description="ABC transmembrane type-1" evidence="8">
    <location>
        <begin position="101"/>
        <end position="300"/>
    </location>
</feature>
<evidence type="ECO:0000313" key="10">
    <source>
        <dbReference type="Proteomes" id="UP000663970"/>
    </source>
</evidence>
<evidence type="ECO:0000256" key="5">
    <source>
        <dbReference type="ARBA" id="ARBA00022989"/>
    </source>
</evidence>